<dbReference type="AlphaFoldDB" id="A0A423VD79"/>
<evidence type="ECO:0000313" key="3">
    <source>
        <dbReference type="Proteomes" id="UP000284375"/>
    </source>
</evidence>
<accession>A0A423VD79</accession>
<comment type="caution">
    <text evidence="2">The sequence shown here is derived from an EMBL/GenBank/DDBJ whole genome shotgun (WGS) entry which is preliminary data.</text>
</comment>
<evidence type="ECO:0000256" key="1">
    <source>
        <dbReference type="SAM" id="MobiDB-lite"/>
    </source>
</evidence>
<dbReference type="OrthoDB" id="10514121at2759"/>
<sequence length="293" mass="28928">MPAGSGSGSGSGAGNGGGAPDPCGTTTQYSIALVTVGSQNTQTVTQSVTITVPPGSSSSSFSSSSGVSRSAATSSATTSLPVASSGVTSSMGSSSQPSTTLPSTSVSTTQTTHVPSPTFWLRASNVTATSGNSTNANLARSNDEYARLFAVTPADSQGSQNLDFALASSASANVFTLDGQSRLVEVNLGLVATSQYGTAQKVYFDPVGNYLSGYAPIACSVQAASGSAAYATLQCVGSGSTTGSQTLTAVCFGSSSASTNGANGKLFMASTLGTVPSDCRSVTLNVVPYFVPI</sequence>
<organism evidence="2 3">
    <name type="scientific">Cytospora chrysosperma</name>
    <name type="common">Cytospora canker fungus</name>
    <name type="synonym">Sphaeria chrysosperma</name>
    <dbReference type="NCBI Taxonomy" id="252740"/>
    <lineage>
        <taxon>Eukaryota</taxon>
        <taxon>Fungi</taxon>
        <taxon>Dikarya</taxon>
        <taxon>Ascomycota</taxon>
        <taxon>Pezizomycotina</taxon>
        <taxon>Sordariomycetes</taxon>
        <taxon>Sordariomycetidae</taxon>
        <taxon>Diaporthales</taxon>
        <taxon>Cytosporaceae</taxon>
        <taxon>Cytospora</taxon>
    </lineage>
</organism>
<feature type="region of interest" description="Disordered" evidence="1">
    <location>
        <begin position="1"/>
        <end position="26"/>
    </location>
</feature>
<feature type="region of interest" description="Disordered" evidence="1">
    <location>
        <begin position="50"/>
        <end position="114"/>
    </location>
</feature>
<dbReference type="Proteomes" id="UP000284375">
    <property type="component" value="Unassembled WGS sequence"/>
</dbReference>
<keyword evidence="3" id="KW-1185">Reference proteome</keyword>
<name>A0A423VD79_CYTCH</name>
<dbReference type="EMBL" id="LJZO01000062">
    <property type="protein sequence ID" value="ROV88924.1"/>
    <property type="molecule type" value="Genomic_DNA"/>
</dbReference>
<protein>
    <submittedName>
        <fullName evidence="2">Uncharacterized protein</fullName>
    </submittedName>
</protein>
<proteinExistence type="predicted"/>
<evidence type="ECO:0000313" key="2">
    <source>
        <dbReference type="EMBL" id="ROV88924.1"/>
    </source>
</evidence>
<feature type="compositionally biased region" description="Gly residues" evidence="1">
    <location>
        <begin position="1"/>
        <end position="19"/>
    </location>
</feature>
<reference evidence="2 3" key="1">
    <citation type="submission" date="2015-09" db="EMBL/GenBank/DDBJ databases">
        <title>Host preference determinants of Valsa canker pathogens revealed by comparative genomics.</title>
        <authorList>
            <person name="Yin Z."/>
            <person name="Huang L."/>
        </authorList>
    </citation>
    <scope>NUCLEOTIDE SEQUENCE [LARGE SCALE GENOMIC DNA]</scope>
    <source>
        <strain evidence="2 3">YSFL</strain>
    </source>
</reference>
<gene>
    <name evidence="2" type="ORF">VSDG_08913</name>
</gene>